<keyword evidence="3" id="KW-0732">Signal</keyword>
<evidence type="ECO:0000313" key="6">
    <source>
        <dbReference type="EMBL" id="KAF7720772.1"/>
    </source>
</evidence>
<comment type="caution">
    <text evidence="6">The sequence shown here is derived from an EMBL/GenBank/DDBJ whole genome shotgun (WGS) entry which is preliminary data.</text>
</comment>
<proteinExistence type="predicted"/>
<dbReference type="Gene3D" id="3.30.70.2150">
    <property type="match status" value="1"/>
</dbReference>
<protein>
    <submittedName>
        <fullName evidence="6">Uncharacterized protein</fullName>
    </submittedName>
</protein>
<name>A0A8H7BJT8_9FUNG</name>
<dbReference type="GO" id="GO:0008061">
    <property type="term" value="F:chitin binding"/>
    <property type="evidence" value="ECO:0007669"/>
    <property type="project" value="UniProtKB-KW"/>
</dbReference>
<feature type="domain" description="Chitin-binding type-4" evidence="4">
    <location>
        <begin position="45"/>
        <end position="247"/>
    </location>
</feature>
<organism evidence="6 7">
    <name type="scientific">Apophysomyces ossiformis</name>
    <dbReference type="NCBI Taxonomy" id="679940"/>
    <lineage>
        <taxon>Eukaryota</taxon>
        <taxon>Fungi</taxon>
        <taxon>Fungi incertae sedis</taxon>
        <taxon>Mucoromycota</taxon>
        <taxon>Mucoromycotina</taxon>
        <taxon>Mucoromycetes</taxon>
        <taxon>Mucorales</taxon>
        <taxon>Mucorineae</taxon>
        <taxon>Mucoraceae</taxon>
        <taxon>Apophysomyces</taxon>
    </lineage>
</organism>
<accession>A0A8H7BJT8</accession>
<dbReference type="InterPro" id="IPR004302">
    <property type="entry name" value="Cellulose/chitin-bd_N"/>
</dbReference>
<keyword evidence="7" id="KW-1185">Reference proteome</keyword>
<gene>
    <name evidence="6" type="ORF">EC973_006143</name>
</gene>
<evidence type="ECO:0000256" key="3">
    <source>
        <dbReference type="ARBA" id="ARBA00022729"/>
    </source>
</evidence>
<evidence type="ECO:0000256" key="2">
    <source>
        <dbReference type="ARBA" id="ARBA00022669"/>
    </source>
</evidence>
<evidence type="ECO:0000259" key="4">
    <source>
        <dbReference type="Pfam" id="PF03067"/>
    </source>
</evidence>
<evidence type="ECO:0000259" key="5">
    <source>
        <dbReference type="Pfam" id="PF18416"/>
    </source>
</evidence>
<keyword evidence="2" id="KW-0147">Chitin-binding</keyword>
<keyword evidence="1" id="KW-0964">Secreted</keyword>
<dbReference type="AlphaFoldDB" id="A0A8H7BJT8"/>
<evidence type="ECO:0000256" key="1">
    <source>
        <dbReference type="ARBA" id="ARBA00022525"/>
    </source>
</evidence>
<dbReference type="Pfam" id="PF03067">
    <property type="entry name" value="LPMO_10"/>
    <property type="match status" value="1"/>
</dbReference>
<dbReference type="InterPro" id="IPR041029">
    <property type="entry name" value="GbpA_2"/>
</dbReference>
<dbReference type="Pfam" id="PF18416">
    <property type="entry name" value="GbpA_2"/>
    <property type="match status" value="1"/>
</dbReference>
<reference evidence="6" key="1">
    <citation type="submission" date="2020-01" db="EMBL/GenBank/DDBJ databases">
        <title>Genome Sequencing of Three Apophysomyces-Like Fungal Strains Confirms a Novel Fungal Genus in the Mucoromycota with divergent Burkholderia-like Endosymbiotic Bacteria.</title>
        <authorList>
            <person name="Stajich J.E."/>
            <person name="Macias A.M."/>
            <person name="Carter-House D."/>
            <person name="Lovett B."/>
            <person name="Kasson L.R."/>
            <person name="Berry K."/>
            <person name="Grigoriev I."/>
            <person name="Chang Y."/>
            <person name="Spatafora J."/>
            <person name="Kasson M.T."/>
        </authorList>
    </citation>
    <scope>NUCLEOTIDE SEQUENCE</scope>
    <source>
        <strain evidence="6">NRRL A-21654</strain>
    </source>
</reference>
<evidence type="ECO:0000313" key="7">
    <source>
        <dbReference type="Proteomes" id="UP000605846"/>
    </source>
</evidence>
<dbReference type="Proteomes" id="UP000605846">
    <property type="component" value="Unassembled WGS sequence"/>
</dbReference>
<feature type="domain" description="N-acetylglucosamine binding protein A" evidence="5">
    <location>
        <begin position="274"/>
        <end position="371"/>
    </location>
</feature>
<dbReference type="SUPFAM" id="SSF81296">
    <property type="entry name" value="E set domains"/>
    <property type="match status" value="1"/>
</dbReference>
<dbReference type="EMBL" id="JABAYA010000371">
    <property type="protein sequence ID" value="KAF7720772.1"/>
    <property type="molecule type" value="Genomic_DNA"/>
</dbReference>
<dbReference type="OrthoDB" id="17911at2759"/>
<dbReference type="PANTHER" id="PTHR34823">
    <property type="entry name" value="GLCNAC-BINDING PROTEIN A"/>
    <property type="match status" value="1"/>
</dbReference>
<dbReference type="Gene3D" id="2.70.50.50">
    <property type="entry name" value="chitin-binding protein cbp21"/>
    <property type="match status" value="1"/>
</dbReference>
<dbReference type="PANTHER" id="PTHR34823:SF1">
    <property type="entry name" value="CHITIN-BINDING TYPE-4 DOMAIN-CONTAINING PROTEIN"/>
    <property type="match status" value="1"/>
</dbReference>
<dbReference type="InterPro" id="IPR014756">
    <property type="entry name" value="Ig_E-set"/>
</dbReference>
<sequence length="383" mass="42413">MKSNINSNSGNSFQGHRKAGFFRSLSLISAITFLLLPVQEVAANGALGFPLARQYGCRIDGGYYWPDDGSKIPNEGCRNAYLDAGKDYYAFQEWHKVSAYPTDPSNFSTVMKAVPDGLLCAGGDKRKRGLDIPQNQGWRKTEIEPKNGKFQLRWDNTAAQNPSNVKIYITKPTYDLTKSLTWNDLDKIYDAPAPDPVAANGKGFVPQVSSFYYFDVPVGNRTGDAIIYGYVQRLDADNEGFFNCADVSIKQAGADNTDNKPAKNSASHAADTEWVKEQPYLQRGVTPSVGDKIRFRITAGEKDGQKAADVTLPITSKNVHGFKWSKDLANRLNREYKSQVKVGVQAGKSIKFDYHNLQANQVWLKSGYSSSMAIIKAKHSAKH</sequence>
<dbReference type="InterPro" id="IPR051024">
    <property type="entry name" value="GlcNAc_Chitin_IntDeg"/>
</dbReference>